<feature type="domain" description="Recombinase-like" evidence="1">
    <location>
        <begin position="48"/>
        <end position="95"/>
    </location>
</feature>
<gene>
    <name evidence="2" type="ORF">HHL27_01655</name>
</gene>
<proteinExistence type="predicted"/>
<dbReference type="Gene3D" id="3.90.1750.20">
    <property type="entry name" value="Putative Large Serine Recombinase, Chain B, Domain 2"/>
    <property type="match status" value="1"/>
</dbReference>
<organism evidence="2 3">
    <name type="scientific">Novosphingobium olei</name>
    <dbReference type="NCBI Taxonomy" id="2728851"/>
    <lineage>
        <taxon>Bacteria</taxon>
        <taxon>Pseudomonadati</taxon>
        <taxon>Pseudomonadota</taxon>
        <taxon>Alphaproteobacteria</taxon>
        <taxon>Sphingomonadales</taxon>
        <taxon>Sphingomonadaceae</taxon>
        <taxon>Novosphingobium</taxon>
    </lineage>
</organism>
<dbReference type="EMBL" id="JABBGM010000001">
    <property type="protein sequence ID" value="NML92373.1"/>
    <property type="molecule type" value="Genomic_DNA"/>
</dbReference>
<evidence type="ECO:0000313" key="3">
    <source>
        <dbReference type="Proteomes" id="UP000583556"/>
    </source>
</evidence>
<dbReference type="AlphaFoldDB" id="A0A7Y0BLA7"/>
<dbReference type="Proteomes" id="UP000583556">
    <property type="component" value="Unassembled WGS sequence"/>
</dbReference>
<evidence type="ECO:0000313" key="2">
    <source>
        <dbReference type="EMBL" id="NML92373.1"/>
    </source>
</evidence>
<keyword evidence="3" id="KW-1185">Reference proteome</keyword>
<reference evidence="2 3" key="1">
    <citation type="submission" date="2020-04" db="EMBL/GenBank/DDBJ databases">
        <title>Novosphingobium sp. TW-4 isolated from soil.</title>
        <authorList>
            <person name="Dahal R.H."/>
            <person name="Chaudhary D.K."/>
        </authorList>
    </citation>
    <scope>NUCLEOTIDE SEQUENCE [LARGE SCALE GENOMIC DNA]</scope>
    <source>
        <strain evidence="2 3">TW-4</strain>
    </source>
</reference>
<evidence type="ECO:0000259" key="1">
    <source>
        <dbReference type="Pfam" id="PF20552"/>
    </source>
</evidence>
<dbReference type="InterPro" id="IPR046789">
    <property type="entry name" value="HTH_62"/>
</dbReference>
<accession>A0A7Y0BLA7</accession>
<name>A0A7Y0BLA7_9SPHN</name>
<dbReference type="Pfam" id="PF20552">
    <property type="entry name" value="HTH_62"/>
    <property type="match status" value="1"/>
</dbReference>
<dbReference type="InterPro" id="IPR038109">
    <property type="entry name" value="DNA_bind_recomb_sf"/>
</dbReference>
<sequence length="95" mass="9818">MPLEATKARGAKLGNPNGAAAIRRAGKGTAAALEAVRANASERAAEYAETLADVRAAGATSLAEIAKELNLRGIVTPRGGQWHPSSVRNLMQRLG</sequence>
<comment type="caution">
    <text evidence="2">The sequence shown here is derived from an EMBL/GenBank/DDBJ whole genome shotgun (WGS) entry which is preliminary data.</text>
</comment>
<protein>
    <recommendedName>
        <fullName evidence="1">Recombinase-like domain-containing protein</fullName>
    </recommendedName>
</protein>